<organism evidence="2 3">
    <name type="scientific">Polaromonas aquatica</name>
    <dbReference type="NCBI Taxonomy" id="332657"/>
    <lineage>
        <taxon>Bacteria</taxon>
        <taxon>Pseudomonadati</taxon>
        <taxon>Pseudomonadota</taxon>
        <taxon>Betaproteobacteria</taxon>
        <taxon>Burkholderiales</taxon>
        <taxon>Comamonadaceae</taxon>
        <taxon>Polaromonas</taxon>
    </lineage>
</organism>
<dbReference type="Proteomes" id="UP001596270">
    <property type="component" value="Unassembled WGS sequence"/>
</dbReference>
<protein>
    <submittedName>
        <fullName evidence="2">Helix-turn-helix transcriptional regulator</fullName>
    </submittedName>
</protein>
<feature type="domain" description="HTH luxR-type" evidence="1">
    <location>
        <begin position="304"/>
        <end position="361"/>
    </location>
</feature>
<dbReference type="SMART" id="SM00421">
    <property type="entry name" value="HTH_LUXR"/>
    <property type="match status" value="1"/>
</dbReference>
<evidence type="ECO:0000313" key="3">
    <source>
        <dbReference type="Proteomes" id="UP001596270"/>
    </source>
</evidence>
<dbReference type="InterPro" id="IPR016032">
    <property type="entry name" value="Sig_transdc_resp-reg_C-effctor"/>
</dbReference>
<dbReference type="RefSeq" id="WP_371437764.1">
    <property type="nucleotide sequence ID" value="NZ_JBHSRS010000013.1"/>
</dbReference>
<proteinExistence type="predicted"/>
<gene>
    <name evidence="2" type="ORF">ACFQND_05045</name>
</gene>
<evidence type="ECO:0000313" key="2">
    <source>
        <dbReference type="EMBL" id="MFC6280595.1"/>
    </source>
</evidence>
<keyword evidence="3" id="KW-1185">Reference proteome</keyword>
<dbReference type="InterPro" id="IPR000792">
    <property type="entry name" value="Tscrpt_reg_LuxR_C"/>
</dbReference>
<dbReference type="EMBL" id="JBHSRS010000013">
    <property type="protein sequence ID" value="MFC6280595.1"/>
    <property type="molecule type" value="Genomic_DNA"/>
</dbReference>
<dbReference type="SUPFAM" id="SSF46894">
    <property type="entry name" value="C-terminal effector domain of the bipartite response regulators"/>
    <property type="match status" value="1"/>
</dbReference>
<comment type="caution">
    <text evidence="2">The sequence shown here is derived from an EMBL/GenBank/DDBJ whole genome shotgun (WGS) entry which is preliminary data.</text>
</comment>
<reference evidence="3" key="1">
    <citation type="journal article" date="2019" name="Int. J. Syst. Evol. Microbiol.">
        <title>The Global Catalogue of Microorganisms (GCM) 10K type strain sequencing project: providing services to taxonomists for standard genome sequencing and annotation.</title>
        <authorList>
            <consortium name="The Broad Institute Genomics Platform"/>
            <consortium name="The Broad Institute Genome Sequencing Center for Infectious Disease"/>
            <person name="Wu L."/>
            <person name="Ma J."/>
        </authorList>
    </citation>
    <scope>NUCLEOTIDE SEQUENCE [LARGE SCALE GENOMIC DNA]</scope>
    <source>
        <strain evidence="3">CCUG 39402</strain>
    </source>
</reference>
<dbReference type="InterPro" id="IPR036388">
    <property type="entry name" value="WH-like_DNA-bd_sf"/>
</dbReference>
<sequence>MKGTTRSSSRTLASIRQLCSMGLSQEFFIVKFLEVLRDWVPADTCHFVWADGKTLHPVNYSGDAFSEMHALNRYLTHNALIDAPGLFPAFPQVMRTLTSGLFGCDADNAKIYLGSDFYDEVLHPLDGRYMLYLVARNQNDEPQGLFVLLRSRGGKAFTDADRLKLLQLEPYLRFAFSVNSHRDMDADNQDGEGMLILNSNGEVSLQDRQARRLLWMASHEQINGKALIHLDAHGLTPQIRRLHQRLVSIFQDRESPPPSFECRNRWGRFVFRCSWLHGQHEQVAGVRITHYIPRILKTWQGLHRMDLAPRQQQVALLYSEERTTTEIAGELNISRHTAAEYIDVIYNRLDIPHTRKALQEALLQQAAG</sequence>
<evidence type="ECO:0000259" key="1">
    <source>
        <dbReference type="SMART" id="SM00421"/>
    </source>
</evidence>
<accession>A0ABW1TUU6</accession>
<dbReference type="Gene3D" id="1.10.10.10">
    <property type="entry name" value="Winged helix-like DNA-binding domain superfamily/Winged helix DNA-binding domain"/>
    <property type="match status" value="1"/>
</dbReference>
<name>A0ABW1TUU6_9BURK</name>